<evidence type="ECO:0000256" key="3">
    <source>
        <dbReference type="ARBA" id="ARBA00022801"/>
    </source>
</evidence>
<dbReference type="SUPFAM" id="SSF56281">
    <property type="entry name" value="Metallo-hydrolase/oxidoreductase"/>
    <property type="match status" value="1"/>
</dbReference>
<evidence type="ECO:0000256" key="4">
    <source>
        <dbReference type="ARBA" id="ARBA00022833"/>
    </source>
</evidence>
<dbReference type="InterPro" id="IPR051013">
    <property type="entry name" value="MBL_superfamily_lactonases"/>
</dbReference>
<proteinExistence type="inferred from homology"/>
<evidence type="ECO:0000259" key="5">
    <source>
        <dbReference type="SMART" id="SM00849"/>
    </source>
</evidence>
<dbReference type="Gene3D" id="3.60.15.10">
    <property type="entry name" value="Ribonuclease Z/Hydroxyacylglutathione hydrolase-like"/>
    <property type="match status" value="1"/>
</dbReference>
<gene>
    <name evidence="6" type="ORF">FSB76_11830</name>
</gene>
<sequence length="258" mass="28997">MEIFALGEGSYSVDSTKKFIPFNPEIDNFRDRPGSLFIHVNPFLIKTTHHLIVLDTGLGFKDTRDELLLHQNIRNAGFDPDDVTLVLMSHLHYDHSGGLVVERNGKLEPSFPQARHVIQKGEWEFGITGKSSSYHKEIFEALDGTVDITFVEGSGELIPGIRYELSGGHCPNHQVFWIDMEGSKALFGGDELPEPEQLIRKFIAKYDMDGRKAMELRQEYGKLASEEGWTCLFYHAKTIAIGNVSSDDGGEHFKVMPA</sequence>
<keyword evidence="2" id="KW-0479">Metal-binding</keyword>
<reference evidence="6 7" key="1">
    <citation type="journal article" date="2013" name="J. Microbiol.">
        <title>Mucilaginibacter ginsenosidivorax sp. nov., with ginsenoside converting activity isolated from sediment.</title>
        <authorList>
            <person name="Kim J.K."/>
            <person name="Choi T.E."/>
            <person name="Liu Q.M."/>
            <person name="Park H.Y."/>
            <person name="Yi T.H."/>
            <person name="Yoon M.H."/>
            <person name="Kim S.C."/>
            <person name="Im W.T."/>
        </authorList>
    </citation>
    <scope>NUCLEOTIDE SEQUENCE [LARGE SCALE GENOMIC DNA]</scope>
    <source>
        <strain evidence="6 7">KHI28</strain>
    </source>
</reference>
<dbReference type="GO" id="GO:0016787">
    <property type="term" value="F:hydrolase activity"/>
    <property type="evidence" value="ECO:0007669"/>
    <property type="project" value="UniProtKB-KW"/>
</dbReference>
<keyword evidence="4" id="KW-0862">Zinc</keyword>
<keyword evidence="7" id="KW-1185">Reference proteome</keyword>
<dbReference type="KEGG" id="mgk:FSB76_11830"/>
<comment type="similarity">
    <text evidence="1">Belongs to the metallo-beta-lactamase superfamily.</text>
</comment>
<evidence type="ECO:0000313" key="6">
    <source>
        <dbReference type="EMBL" id="QEC76605.1"/>
    </source>
</evidence>
<dbReference type="RefSeq" id="WP_147053776.1">
    <property type="nucleotide sequence ID" value="NZ_CP042437.1"/>
</dbReference>
<dbReference type="AlphaFoldDB" id="A0A5B8W133"/>
<dbReference type="Proteomes" id="UP000321362">
    <property type="component" value="Chromosome"/>
</dbReference>
<protein>
    <submittedName>
        <fullName evidence="6">MBL fold metallo-hydrolase</fullName>
    </submittedName>
</protein>
<dbReference type="EMBL" id="CP042437">
    <property type="protein sequence ID" value="QEC76605.1"/>
    <property type="molecule type" value="Genomic_DNA"/>
</dbReference>
<keyword evidence="3 6" id="KW-0378">Hydrolase</keyword>
<dbReference type="InterPro" id="IPR036866">
    <property type="entry name" value="RibonucZ/Hydroxyglut_hydro"/>
</dbReference>
<organism evidence="6 7">
    <name type="scientific">Mucilaginibacter ginsenosidivorax</name>
    <dbReference type="NCBI Taxonomy" id="862126"/>
    <lineage>
        <taxon>Bacteria</taxon>
        <taxon>Pseudomonadati</taxon>
        <taxon>Bacteroidota</taxon>
        <taxon>Sphingobacteriia</taxon>
        <taxon>Sphingobacteriales</taxon>
        <taxon>Sphingobacteriaceae</taxon>
        <taxon>Mucilaginibacter</taxon>
    </lineage>
</organism>
<evidence type="ECO:0000256" key="2">
    <source>
        <dbReference type="ARBA" id="ARBA00022723"/>
    </source>
</evidence>
<dbReference type="PANTHER" id="PTHR42978">
    <property type="entry name" value="QUORUM-QUENCHING LACTONASE YTNP-RELATED-RELATED"/>
    <property type="match status" value="1"/>
</dbReference>
<name>A0A5B8W133_9SPHI</name>
<feature type="domain" description="Metallo-beta-lactamase" evidence="5">
    <location>
        <begin position="39"/>
        <end position="235"/>
    </location>
</feature>
<dbReference type="OrthoDB" id="9802897at2"/>
<dbReference type="InterPro" id="IPR001279">
    <property type="entry name" value="Metallo-B-lactamas"/>
</dbReference>
<evidence type="ECO:0000256" key="1">
    <source>
        <dbReference type="ARBA" id="ARBA00007749"/>
    </source>
</evidence>
<dbReference type="SMART" id="SM00849">
    <property type="entry name" value="Lactamase_B"/>
    <property type="match status" value="1"/>
</dbReference>
<dbReference type="GO" id="GO:0046872">
    <property type="term" value="F:metal ion binding"/>
    <property type="evidence" value="ECO:0007669"/>
    <property type="project" value="UniProtKB-KW"/>
</dbReference>
<evidence type="ECO:0000313" key="7">
    <source>
        <dbReference type="Proteomes" id="UP000321362"/>
    </source>
</evidence>
<accession>A0A5B8W133</accession>
<dbReference type="Pfam" id="PF00753">
    <property type="entry name" value="Lactamase_B"/>
    <property type="match status" value="1"/>
</dbReference>